<protein>
    <recommendedName>
        <fullName evidence="3">Spore coat protein CotJA</fullName>
    </recommendedName>
</protein>
<accession>A0A1A5YGE1</accession>
<evidence type="ECO:0000313" key="1">
    <source>
        <dbReference type="EMBL" id="OBR64716.1"/>
    </source>
</evidence>
<gene>
    <name evidence="1" type="ORF">A7K91_03770</name>
</gene>
<dbReference type="AlphaFoldDB" id="A0A1A5YGE1"/>
<dbReference type="Proteomes" id="UP000092024">
    <property type="component" value="Unassembled WGS sequence"/>
</dbReference>
<evidence type="ECO:0000313" key="2">
    <source>
        <dbReference type="Proteomes" id="UP000092024"/>
    </source>
</evidence>
<dbReference type="EMBL" id="LYPA01000064">
    <property type="protein sequence ID" value="OBR64716.1"/>
    <property type="molecule type" value="Genomic_DNA"/>
</dbReference>
<proteinExistence type="predicted"/>
<dbReference type="STRING" id="1844972.A7K91_03770"/>
<dbReference type="RefSeq" id="WP_068683692.1">
    <property type="nucleotide sequence ID" value="NZ_LYPA01000064.1"/>
</dbReference>
<dbReference type="Pfam" id="PF11007">
    <property type="entry name" value="CotJA"/>
    <property type="match status" value="1"/>
</dbReference>
<comment type="caution">
    <text evidence="1">The sequence shown here is derived from an EMBL/GenBank/DDBJ whole genome shotgun (WGS) entry which is preliminary data.</text>
</comment>
<dbReference type="OrthoDB" id="2376696at2"/>
<sequence length="73" mass="8420">MDDQFRYYKPFISPLDPCPPIRIKSYNVPPQLFIAFQPPNWPQFSPHEALKKGTLWPALFAPYPDPSTGTEGR</sequence>
<dbReference type="InterPro" id="IPR020256">
    <property type="entry name" value="Spore_coat_CotJA"/>
</dbReference>
<evidence type="ECO:0008006" key="3">
    <source>
        <dbReference type="Google" id="ProtNLM"/>
    </source>
</evidence>
<reference evidence="1 2" key="1">
    <citation type="submission" date="2016-05" db="EMBL/GenBank/DDBJ databases">
        <title>Paenibacillus oryzae. sp. nov., isolated from the rice root.</title>
        <authorList>
            <person name="Zhang J."/>
            <person name="Zhang X."/>
        </authorList>
    </citation>
    <scope>NUCLEOTIDE SEQUENCE [LARGE SCALE GENOMIC DNA]</scope>
    <source>
        <strain evidence="1 2">1DrF-4</strain>
    </source>
</reference>
<name>A0A1A5YGE1_9BACL</name>
<keyword evidence="2" id="KW-1185">Reference proteome</keyword>
<organism evidence="1 2">
    <name type="scientific">Paenibacillus oryzae</name>
    <dbReference type="NCBI Taxonomy" id="1844972"/>
    <lineage>
        <taxon>Bacteria</taxon>
        <taxon>Bacillati</taxon>
        <taxon>Bacillota</taxon>
        <taxon>Bacilli</taxon>
        <taxon>Bacillales</taxon>
        <taxon>Paenibacillaceae</taxon>
        <taxon>Paenibacillus</taxon>
    </lineage>
</organism>